<gene>
    <name evidence="1" type="ORF">EV207_101152</name>
</gene>
<dbReference type="OrthoDB" id="2943085at2"/>
<dbReference type="EMBL" id="SLXK01000001">
    <property type="protein sequence ID" value="TCP32174.1"/>
    <property type="molecule type" value="Genomic_DNA"/>
</dbReference>
<proteinExistence type="predicted"/>
<name>A0A4R2PCR0_9BACL</name>
<keyword evidence="2" id="KW-1185">Reference proteome</keyword>
<dbReference type="AlphaFoldDB" id="A0A4R2PCR0"/>
<protein>
    <submittedName>
        <fullName evidence="1">Uncharacterized protein</fullName>
    </submittedName>
</protein>
<comment type="caution">
    <text evidence="1">The sequence shown here is derived from an EMBL/GenBank/DDBJ whole genome shotgun (WGS) entry which is preliminary data.</text>
</comment>
<reference evidence="1 2" key="1">
    <citation type="submission" date="2019-03" db="EMBL/GenBank/DDBJ databases">
        <title>Genomic Encyclopedia of Type Strains, Phase IV (KMG-IV): sequencing the most valuable type-strain genomes for metagenomic binning, comparative biology and taxonomic classification.</title>
        <authorList>
            <person name="Goeker M."/>
        </authorList>
    </citation>
    <scope>NUCLEOTIDE SEQUENCE [LARGE SCALE GENOMIC DNA]</scope>
    <source>
        <strain evidence="1 2">DSM 19377</strain>
    </source>
</reference>
<sequence length="83" mass="9496">MSDYVEFGGEPSPLLRIELDKIGSVPRVTYKGEEINNKVCISFDWQTADDKGIRSPYIRIERIETDSNGRPFYKAERINSPDA</sequence>
<evidence type="ECO:0000313" key="1">
    <source>
        <dbReference type="EMBL" id="TCP32174.1"/>
    </source>
</evidence>
<dbReference type="Proteomes" id="UP000295416">
    <property type="component" value="Unassembled WGS sequence"/>
</dbReference>
<dbReference type="RefSeq" id="WP_132742680.1">
    <property type="nucleotide sequence ID" value="NZ_SLXK01000001.1"/>
</dbReference>
<organism evidence="1 2">
    <name type="scientific">Scopulibacillus darangshiensis</name>
    <dbReference type="NCBI Taxonomy" id="442528"/>
    <lineage>
        <taxon>Bacteria</taxon>
        <taxon>Bacillati</taxon>
        <taxon>Bacillota</taxon>
        <taxon>Bacilli</taxon>
        <taxon>Bacillales</taxon>
        <taxon>Sporolactobacillaceae</taxon>
        <taxon>Scopulibacillus</taxon>
    </lineage>
</organism>
<accession>A0A4R2PCR0</accession>
<evidence type="ECO:0000313" key="2">
    <source>
        <dbReference type="Proteomes" id="UP000295416"/>
    </source>
</evidence>